<comment type="caution">
    <text evidence="2">The sequence shown here is derived from an EMBL/GenBank/DDBJ whole genome shotgun (WGS) entry which is preliminary data.</text>
</comment>
<accession>A0AAV6W734</accession>
<name>A0AAV6W734_9LAMI</name>
<protein>
    <submittedName>
        <fullName evidence="2">Uncharacterized protein</fullName>
    </submittedName>
</protein>
<reference evidence="2" key="1">
    <citation type="submission" date="2019-10" db="EMBL/GenBank/DDBJ databases">
        <authorList>
            <person name="Zhang R."/>
            <person name="Pan Y."/>
            <person name="Wang J."/>
            <person name="Ma R."/>
            <person name="Yu S."/>
        </authorList>
    </citation>
    <scope>NUCLEOTIDE SEQUENCE</scope>
    <source>
        <strain evidence="2">LA-IB0</strain>
        <tissue evidence="2">Leaf</tissue>
    </source>
</reference>
<gene>
    <name evidence="2" type="ORF">BUALT_Bualt16G0056600</name>
</gene>
<feature type="region of interest" description="Disordered" evidence="1">
    <location>
        <begin position="113"/>
        <end position="136"/>
    </location>
</feature>
<keyword evidence="3" id="KW-1185">Reference proteome</keyword>
<dbReference type="EMBL" id="WHWC01000016">
    <property type="protein sequence ID" value="KAG8367286.1"/>
    <property type="molecule type" value="Genomic_DNA"/>
</dbReference>
<evidence type="ECO:0000313" key="3">
    <source>
        <dbReference type="Proteomes" id="UP000826271"/>
    </source>
</evidence>
<dbReference type="Proteomes" id="UP000826271">
    <property type="component" value="Unassembled WGS sequence"/>
</dbReference>
<dbReference type="AlphaFoldDB" id="A0AAV6W734"/>
<organism evidence="2 3">
    <name type="scientific">Buddleja alternifolia</name>
    <dbReference type="NCBI Taxonomy" id="168488"/>
    <lineage>
        <taxon>Eukaryota</taxon>
        <taxon>Viridiplantae</taxon>
        <taxon>Streptophyta</taxon>
        <taxon>Embryophyta</taxon>
        <taxon>Tracheophyta</taxon>
        <taxon>Spermatophyta</taxon>
        <taxon>Magnoliopsida</taxon>
        <taxon>eudicotyledons</taxon>
        <taxon>Gunneridae</taxon>
        <taxon>Pentapetalae</taxon>
        <taxon>asterids</taxon>
        <taxon>lamiids</taxon>
        <taxon>Lamiales</taxon>
        <taxon>Scrophulariaceae</taxon>
        <taxon>Buddlejeae</taxon>
        <taxon>Buddleja</taxon>
    </lineage>
</organism>
<sequence length="136" mass="15587">MNSGVCISESYYNDSSVEYYGELLEILELTFLGPDDNIIVMFKCKCEQASLEGVYQRLSSSNLVRVVLDHKFDNIDILTHDHLQDEEVNPDELHPQGRELEQEVEFDDLKKGFVEPNEKESGDEDDFVFSDRSSGD</sequence>
<evidence type="ECO:0000313" key="2">
    <source>
        <dbReference type="EMBL" id="KAG8367286.1"/>
    </source>
</evidence>
<evidence type="ECO:0000256" key="1">
    <source>
        <dbReference type="SAM" id="MobiDB-lite"/>
    </source>
</evidence>
<proteinExistence type="predicted"/>